<dbReference type="EMBL" id="VYWW01000010">
    <property type="protein sequence ID" value="KAA9323234.1"/>
    <property type="molecule type" value="Genomic_DNA"/>
</dbReference>
<dbReference type="Pfam" id="PF11867">
    <property type="entry name" value="T1RH-like_C"/>
    <property type="match status" value="1"/>
</dbReference>
<dbReference type="CDD" id="cd22332">
    <property type="entry name" value="HsdR_N"/>
    <property type="match status" value="1"/>
</dbReference>
<dbReference type="InterPro" id="IPR055180">
    <property type="entry name" value="HsdR_RecA-like_helicase_dom_2"/>
</dbReference>
<dbReference type="Gene3D" id="3.90.1570.50">
    <property type="match status" value="1"/>
</dbReference>
<evidence type="ECO:0000256" key="4">
    <source>
        <dbReference type="ARBA" id="ARBA00022722"/>
    </source>
</evidence>
<evidence type="ECO:0000256" key="7">
    <source>
        <dbReference type="ARBA" id="ARBA00022759"/>
    </source>
</evidence>
<dbReference type="Proteomes" id="UP000327236">
    <property type="component" value="Unassembled WGS sequence"/>
</dbReference>
<dbReference type="OrthoDB" id="9758243at2"/>
<evidence type="ECO:0000256" key="11">
    <source>
        <dbReference type="RuleBase" id="RU364115"/>
    </source>
</evidence>
<keyword evidence="7 13" id="KW-0255">Endonuclease</keyword>
<evidence type="ECO:0000256" key="2">
    <source>
        <dbReference type="ARBA" id="ARBA00008598"/>
    </source>
</evidence>
<dbReference type="InterPro" id="IPR004473">
    <property type="entry name" value="Restrct_endonuc_typeI_HsdR"/>
</dbReference>
<dbReference type="InterPro" id="IPR007409">
    <property type="entry name" value="Restrct_endonuc_type1_HsdR_N"/>
</dbReference>
<evidence type="ECO:0000313" key="13">
    <source>
        <dbReference type="EMBL" id="KAA9323234.1"/>
    </source>
</evidence>
<dbReference type="RefSeq" id="WP_006588235.1">
    <property type="nucleotide sequence ID" value="NZ_CATOUV010000001.1"/>
</dbReference>
<evidence type="ECO:0000256" key="9">
    <source>
        <dbReference type="ARBA" id="ARBA00022840"/>
    </source>
</evidence>
<dbReference type="GO" id="GO:0009307">
    <property type="term" value="P:DNA restriction-modification system"/>
    <property type="evidence" value="ECO:0007669"/>
    <property type="project" value="UniProtKB-KW"/>
</dbReference>
<dbReference type="NCBIfam" id="TIGR00348">
    <property type="entry name" value="hsdR"/>
    <property type="match status" value="1"/>
</dbReference>
<keyword evidence="16" id="KW-1185">Reference proteome</keyword>
<comment type="subunit">
    <text evidence="3 11">The type I restriction/modification system is composed of three polypeptides R, M and S.</text>
</comment>
<evidence type="ECO:0000313" key="14">
    <source>
        <dbReference type="EMBL" id="MEL0565086.1"/>
    </source>
</evidence>
<dbReference type="InterPro" id="IPR027417">
    <property type="entry name" value="P-loop_NTPase"/>
</dbReference>
<dbReference type="GeneID" id="31743475"/>
<dbReference type="AlphaFoldDB" id="A0A5N1IEG5"/>
<evidence type="ECO:0000256" key="10">
    <source>
        <dbReference type="ARBA" id="ARBA00023125"/>
    </source>
</evidence>
<dbReference type="GO" id="GO:0003677">
    <property type="term" value="F:DNA binding"/>
    <property type="evidence" value="ECO:0007669"/>
    <property type="project" value="UniProtKB-KW"/>
</dbReference>
<dbReference type="GO" id="GO:0005524">
    <property type="term" value="F:ATP binding"/>
    <property type="evidence" value="ECO:0007669"/>
    <property type="project" value="UniProtKB-KW"/>
</dbReference>
<dbReference type="Pfam" id="PF22679">
    <property type="entry name" value="T1R_D3-like"/>
    <property type="match status" value="1"/>
</dbReference>
<sequence length="1036" mass="118106">MNSIKEESIENDALESLEKQGYQVIKSEVYNHTSKIIDAERNNDHTKFILEPRLSKVLKELNPGYSDDIYRRALHEFSKLADNPDMMINNHYMHKLLIEGVKIKTSENGENKTVTLHVIDFDNWENNDFLATNQFEIVQGEKSRRTDITVFVNGLPLITFELKKPDNENITVKEAYEQLQTYKAEIPDYMKYNEILIASDGVNARAGSLTAGFDRFMRWRQPKNELVPEGSLELDILIEYMLKPKTLLNIIQNFIIFETNGDSTVKILTAYHQYYMVNKAVVAAERALKSNSDKRIGVVWHTTGSGKSLSMVFFSGIVARKLGNPTILVINDRNDLDDQLFGTFAQAHEYLQQTPDHAENRDEVRDYMSRNSGGIVFSTIQKFSPDFERGENEMPVLTNRSDVIVMADEAHRTQYGLQAELTKNGVRYGYAKYLRDALPNASFIGFTGTPIDTADKSTVAIFGNYIDVYDITQSVADHATVRIFYESHIIPLKLKSGSEEKFNELMDEYDLNTEASDSEKEARNKELTKLEAIAGAKQRLEAIAKHFVSHFEARQKEEFGKSMIVEISRINAVKLYNEIIKLRPNWESSDIHKGKIKIVMTSSPSDGPELAKHNTSKQDRRILQQRMKDNSDELQIVIVVDMWLTGFDVPSLNTLYVDKPMKGHNLIQAIARVNRVFKNKDSGLIVDYIGIADSLKLALSIYSKDDKDQVGINVEKVLALLKDKYNIIKNDFLYGIDYSGFDSKDDIVRTRTVNKVANELIAEDKDTIQKFCDVVTETQKLYALVAIQPAAQEIGPEIAFFRLVKVFIMKLLSNNDDHERKNIDYRLRQMIDQSIIAEPEVDVYKSLGLEKPRLDTISPEFLKKVQNLNEKSLAVRILEKILRGQIKVCLQMNIVQGKKFQEMLEASIAEYNRRGINTEIVIRELIEMAQKINAEQEKGKDLGLTPEEIAFYDALANHEKAVQVLGEEKLHLIAKELVKTVKANAGVDWERRAAVQAKMIMAVRHLLRKYGYPPDISADATKLVVSQAKQMAIRPI</sequence>
<dbReference type="InterPro" id="IPR040980">
    <property type="entry name" value="SWI2_SNF2"/>
</dbReference>
<dbReference type="Gene3D" id="3.40.50.300">
    <property type="entry name" value="P-loop containing nucleotide triphosphate hydrolases"/>
    <property type="match status" value="2"/>
</dbReference>
<comment type="function">
    <text evidence="11">Subunit R is required for both nuclease and ATPase activities, but not for modification.</text>
</comment>
<keyword evidence="10 11" id="KW-0238">DNA-binding</keyword>
<reference evidence="14 16" key="2">
    <citation type="submission" date="2024-04" db="EMBL/GenBank/DDBJ databases">
        <title>Three lactobacilli isolated from voided urine samples from females with type 2 diabetes.</title>
        <authorList>
            <person name="Kula A."/>
            <person name="Stegman N."/>
            <person name="Putonti C."/>
        </authorList>
    </citation>
    <scope>NUCLEOTIDE SEQUENCE [LARGE SCALE GENOMIC DNA]</scope>
    <source>
        <strain evidence="14 16">1855</strain>
    </source>
</reference>
<reference evidence="13 15" key="1">
    <citation type="submission" date="2019-09" db="EMBL/GenBank/DDBJ databases">
        <title>Draft genome sequence assemblies of isolates from the urinary tract.</title>
        <authorList>
            <person name="Mores C.R."/>
            <person name="Putonti C."/>
            <person name="Wolfe A.J."/>
        </authorList>
    </citation>
    <scope>NUCLEOTIDE SEQUENCE [LARGE SCALE GENOMIC DNA]</scope>
    <source>
        <strain evidence="13 15">UMB246</strain>
    </source>
</reference>
<dbReference type="PROSITE" id="PS51192">
    <property type="entry name" value="HELICASE_ATP_BIND_1"/>
    <property type="match status" value="1"/>
</dbReference>
<organism evidence="13 15">
    <name type="scientific">Lactobacillus jensenii</name>
    <dbReference type="NCBI Taxonomy" id="109790"/>
    <lineage>
        <taxon>Bacteria</taxon>
        <taxon>Bacillati</taxon>
        <taxon>Bacillota</taxon>
        <taxon>Bacilli</taxon>
        <taxon>Lactobacillales</taxon>
        <taxon>Lactobacillaceae</taxon>
        <taxon>Lactobacillus</taxon>
    </lineage>
</organism>
<comment type="catalytic activity">
    <reaction evidence="1 11">
        <text>Endonucleolytic cleavage of DNA to give random double-stranded fragments with terminal 5'-phosphates, ATP is simultaneously hydrolyzed.</text>
        <dbReference type="EC" id="3.1.21.3"/>
    </reaction>
</comment>
<evidence type="ECO:0000313" key="15">
    <source>
        <dbReference type="Proteomes" id="UP000327236"/>
    </source>
</evidence>
<evidence type="ECO:0000256" key="8">
    <source>
        <dbReference type="ARBA" id="ARBA00022801"/>
    </source>
</evidence>
<dbReference type="KEGG" id="lje:BUE77_07065"/>
<dbReference type="EC" id="3.1.21.3" evidence="11"/>
<keyword evidence="6 11" id="KW-0680">Restriction system</keyword>
<dbReference type="CDD" id="cd18800">
    <property type="entry name" value="SF2_C_EcoR124I-like"/>
    <property type="match status" value="1"/>
</dbReference>
<dbReference type="EMBL" id="JBBVUL010000006">
    <property type="protein sequence ID" value="MEL0565086.1"/>
    <property type="molecule type" value="Genomic_DNA"/>
</dbReference>
<dbReference type="CDD" id="cd18030">
    <property type="entry name" value="DEXHc_RE_I_HsdR"/>
    <property type="match status" value="1"/>
</dbReference>
<keyword evidence="9 11" id="KW-0067">ATP-binding</keyword>
<evidence type="ECO:0000256" key="6">
    <source>
        <dbReference type="ARBA" id="ARBA00022747"/>
    </source>
</evidence>
<evidence type="ECO:0000256" key="5">
    <source>
        <dbReference type="ARBA" id="ARBA00022741"/>
    </source>
</evidence>
<dbReference type="Pfam" id="PF18766">
    <property type="entry name" value="SWI2_SNF2"/>
    <property type="match status" value="1"/>
</dbReference>
<evidence type="ECO:0000256" key="1">
    <source>
        <dbReference type="ARBA" id="ARBA00000851"/>
    </source>
</evidence>
<dbReference type="InterPro" id="IPR051268">
    <property type="entry name" value="Type-I_R_enzyme_R_subunit"/>
</dbReference>
<proteinExistence type="inferred from homology"/>
<keyword evidence="5 11" id="KW-0547">Nucleotide-binding</keyword>
<keyword evidence="4" id="KW-0540">Nuclease</keyword>
<keyword evidence="8 11" id="KW-0378">Hydrolase</keyword>
<dbReference type="InterPro" id="IPR014001">
    <property type="entry name" value="Helicase_ATP-bd"/>
</dbReference>
<name>A0A5N1IEG5_LACJE</name>
<gene>
    <name evidence="14" type="ORF">AAC431_03995</name>
    <name evidence="13" type="ORF">F6H94_03290</name>
</gene>
<dbReference type="PANTHER" id="PTHR30195">
    <property type="entry name" value="TYPE I SITE-SPECIFIC DEOXYRIBONUCLEASE PROTEIN SUBUNIT M AND R"/>
    <property type="match status" value="1"/>
</dbReference>
<dbReference type="SMART" id="SM00487">
    <property type="entry name" value="DEXDc"/>
    <property type="match status" value="1"/>
</dbReference>
<protein>
    <recommendedName>
        <fullName evidence="11">Type I restriction enzyme endonuclease subunit</fullName>
        <shortName evidence="11">R protein</shortName>
        <ecNumber evidence="11">3.1.21.3</ecNumber>
    </recommendedName>
    <alternativeName>
        <fullName evidence="11">Type-1 restriction enzyme R protein</fullName>
    </alternativeName>
</protein>
<dbReference type="Proteomes" id="UP001385848">
    <property type="component" value="Unassembled WGS sequence"/>
</dbReference>
<dbReference type="Pfam" id="PF04313">
    <property type="entry name" value="HSDR_N"/>
    <property type="match status" value="1"/>
</dbReference>
<evidence type="ECO:0000259" key="12">
    <source>
        <dbReference type="PROSITE" id="PS51192"/>
    </source>
</evidence>
<feature type="domain" description="Helicase ATP-binding" evidence="12">
    <location>
        <begin position="288"/>
        <end position="468"/>
    </location>
</feature>
<evidence type="ECO:0000256" key="3">
    <source>
        <dbReference type="ARBA" id="ARBA00011296"/>
    </source>
</evidence>
<dbReference type="InterPro" id="IPR021810">
    <property type="entry name" value="T1RH-like_C"/>
</dbReference>
<comment type="caution">
    <text evidence="13">The sequence shown here is derived from an EMBL/GenBank/DDBJ whole genome shotgun (WGS) entry which is preliminary data.</text>
</comment>
<accession>A0A5N1IEG5</accession>
<dbReference type="GO" id="GO:0009035">
    <property type="term" value="F:type I site-specific deoxyribonuclease activity"/>
    <property type="evidence" value="ECO:0007669"/>
    <property type="project" value="UniProtKB-EC"/>
</dbReference>
<comment type="similarity">
    <text evidence="2 11">Belongs to the HsdR family.</text>
</comment>
<dbReference type="PANTHER" id="PTHR30195:SF15">
    <property type="entry name" value="TYPE I RESTRICTION ENZYME HINDI ENDONUCLEASE SUBUNIT"/>
    <property type="match status" value="1"/>
</dbReference>
<dbReference type="SUPFAM" id="SSF52540">
    <property type="entry name" value="P-loop containing nucleoside triphosphate hydrolases"/>
    <property type="match status" value="2"/>
</dbReference>
<evidence type="ECO:0000313" key="16">
    <source>
        <dbReference type="Proteomes" id="UP001385848"/>
    </source>
</evidence>